<feature type="region of interest" description="Disordered" evidence="4">
    <location>
        <begin position="339"/>
        <end position="364"/>
    </location>
</feature>
<name>A0A6P5AX00_BRABE</name>
<dbReference type="SMART" id="SM00369">
    <property type="entry name" value="LRR_TYP"/>
    <property type="match status" value="4"/>
</dbReference>
<evidence type="ECO:0000313" key="8">
    <source>
        <dbReference type="RefSeq" id="XP_019647582.1"/>
    </source>
</evidence>
<dbReference type="GO" id="GO:0005886">
    <property type="term" value="C:plasma membrane"/>
    <property type="evidence" value="ECO:0007669"/>
    <property type="project" value="TreeGrafter"/>
</dbReference>
<dbReference type="KEGG" id="bbel:109487922"/>
<gene>
    <name evidence="8" type="primary">LOC109487922</name>
</gene>
<accession>A0A6P5AX00</accession>
<evidence type="ECO:0000256" key="1">
    <source>
        <dbReference type="ARBA" id="ARBA00022614"/>
    </source>
</evidence>
<dbReference type="AlphaFoldDB" id="A0A6P5AX00"/>
<evidence type="ECO:0000256" key="4">
    <source>
        <dbReference type="SAM" id="MobiDB-lite"/>
    </source>
</evidence>
<evidence type="ECO:0000313" key="7">
    <source>
        <dbReference type="Proteomes" id="UP000515135"/>
    </source>
</evidence>
<dbReference type="SUPFAM" id="SSF52058">
    <property type="entry name" value="L domain-like"/>
    <property type="match status" value="1"/>
</dbReference>
<keyword evidence="1" id="KW-0433">Leucine-rich repeat</keyword>
<dbReference type="InterPro" id="IPR050541">
    <property type="entry name" value="LRR_TM_domain-containing"/>
</dbReference>
<dbReference type="PANTHER" id="PTHR24369">
    <property type="entry name" value="ANTIGEN BSP, PUTATIVE-RELATED"/>
    <property type="match status" value="1"/>
</dbReference>
<dbReference type="InterPro" id="IPR032675">
    <property type="entry name" value="LRR_dom_sf"/>
</dbReference>
<reference evidence="8" key="1">
    <citation type="submission" date="2025-08" db="UniProtKB">
        <authorList>
            <consortium name="RefSeq"/>
        </authorList>
    </citation>
    <scope>IDENTIFICATION</scope>
    <source>
        <tissue evidence="8">Gonad</tissue>
    </source>
</reference>
<keyword evidence="5" id="KW-1133">Transmembrane helix</keyword>
<keyword evidence="2 6" id="KW-0732">Signal</keyword>
<evidence type="ECO:0000256" key="3">
    <source>
        <dbReference type="ARBA" id="ARBA00022737"/>
    </source>
</evidence>
<dbReference type="OrthoDB" id="9990437at2759"/>
<dbReference type="PANTHER" id="PTHR24369:SF210">
    <property type="entry name" value="CHAOPTIN-RELATED"/>
    <property type="match status" value="1"/>
</dbReference>
<feature type="region of interest" description="Disordered" evidence="4">
    <location>
        <begin position="535"/>
        <end position="554"/>
    </location>
</feature>
<evidence type="ECO:0000256" key="6">
    <source>
        <dbReference type="SAM" id="SignalP"/>
    </source>
</evidence>
<dbReference type="InterPro" id="IPR001611">
    <property type="entry name" value="Leu-rich_rpt"/>
</dbReference>
<dbReference type="Gene3D" id="3.80.10.10">
    <property type="entry name" value="Ribonuclease Inhibitor"/>
    <property type="match status" value="1"/>
</dbReference>
<dbReference type="GeneID" id="109487922"/>
<dbReference type="Pfam" id="PF13855">
    <property type="entry name" value="LRR_8"/>
    <property type="match status" value="1"/>
</dbReference>
<organism evidence="7 8">
    <name type="scientific">Branchiostoma belcheri</name>
    <name type="common">Amphioxus</name>
    <dbReference type="NCBI Taxonomy" id="7741"/>
    <lineage>
        <taxon>Eukaryota</taxon>
        <taxon>Metazoa</taxon>
        <taxon>Chordata</taxon>
        <taxon>Cephalochordata</taxon>
        <taxon>Leptocardii</taxon>
        <taxon>Amphioxiformes</taxon>
        <taxon>Branchiostomatidae</taxon>
        <taxon>Branchiostoma</taxon>
    </lineage>
</organism>
<evidence type="ECO:0000256" key="5">
    <source>
        <dbReference type="SAM" id="Phobius"/>
    </source>
</evidence>
<evidence type="ECO:0000256" key="2">
    <source>
        <dbReference type="ARBA" id="ARBA00022729"/>
    </source>
</evidence>
<dbReference type="RefSeq" id="XP_019647582.1">
    <property type="nucleotide sequence ID" value="XM_019792023.1"/>
</dbReference>
<dbReference type="Proteomes" id="UP000515135">
    <property type="component" value="Unplaced"/>
</dbReference>
<dbReference type="InterPro" id="IPR003591">
    <property type="entry name" value="Leu-rich_rpt_typical-subtyp"/>
</dbReference>
<keyword evidence="5" id="KW-0812">Transmembrane</keyword>
<feature type="chain" id="PRO_5028417346" evidence="6">
    <location>
        <begin position="20"/>
        <end position="662"/>
    </location>
</feature>
<feature type="signal peptide" evidence="6">
    <location>
        <begin position="1"/>
        <end position="19"/>
    </location>
</feature>
<keyword evidence="5" id="KW-0472">Membrane</keyword>
<proteinExistence type="predicted"/>
<keyword evidence="7" id="KW-1185">Reference proteome</keyword>
<protein>
    <submittedName>
        <fullName evidence="8">Uncharacterized protein LOC109487922</fullName>
    </submittedName>
</protein>
<feature type="compositionally biased region" description="Polar residues" evidence="4">
    <location>
        <begin position="595"/>
        <end position="610"/>
    </location>
</feature>
<feature type="transmembrane region" description="Helical" evidence="5">
    <location>
        <begin position="407"/>
        <end position="429"/>
    </location>
</feature>
<keyword evidence="3" id="KW-0677">Repeat</keyword>
<feature type="region of interest" description="Disordered" evidence="4">
    <location>
        <begin position="589"/>
        <end position="610"/>
    </location>
</feature>
<sequence>MGSLLTSLFVLTLLSAAVGTTVDYTGRNLTHVPTDAITSRAHTVRLSHNRISRLGSGFTSAPRIRYLLIDDNRVNNLSPQTFQPLRELLVLDLDRNCVVSLRDFTFSALAALSDLILSNNLISAVSARAFHGLTSLQFLELSGNRLSAVPAQAVRLIPSERLLLVLLMVNNISQIPGDIASLHPSASFRFQGNPLRCPAEKLNSSRVDVINVENMSSWPAVWDYVVDTPLEGGRRFVRKSFFIKRLHKYFGVAPKTFYVPQHLSLRLPEVPAGRYVDYPTAWITPTGRRPVPVGKALTVEDFPAEDSGLYTYVRDVPGIARSVCFDLLICLRRPAEDEQEPEKITTSSADDFSPQDRKNSRNDICAGSQANQSCSCFNGSRSPSFHHPEFKCDAGSTNSDSEANPTLLQLVLGIASVVVVMMLFPVAVFRWRKGGRSRYRENGGTTGAALCAGAQAMAVCIPLHPLPGLTELSTEGGPSASPLTHLRRGTGLWAAMKMGAMQYSFHRAAGAPPADTIGTTEAQVHHYENADADEYASAAPPPLPGDGETAADAVNTSVPDGLSEQPAFQIGEGLEMPYGVAAANTLYRQRGGTAPNPSTSVLTNEHTSSADVADSATYSAAGDNPVEAQTVTTDLYLQQTAHILSGSRGKHTTVPTRYGTES</sequence>